<name>A0AAW0QRS8_9PEZI</name>
<keyword evidence="1" id="KW-0472">Membrane</keyword>
<comment type="caution">
    <text evidence="2">The sequence shown here is derived from an EMBL/GenBank/DDBJ whole genome shotgun (WGS) entry which is preliminary data.</text>
</comment>
<organism evidence="2 3">
    <name type="scientific">Apiospora kogelbergensis</name>
    <dbReference type="NCBI Taxonomy" id="1337665"/>
    <lineage>
        <taxon>Eukaryota</taxon>
        <taxon>Fungi</taxon>
        <taxon>Dikarya</taxon>
        <taxon>Ascomycota</taxon>
        <taxon>Pezizomycotina</taxon>
        <taxon>Sordariomycetes</taxon>
        <taxon>Xylariomycetidae</taxon>
        <taxon>Amphisphaeriales</taxon>
        <taxon>Apiosporaceae</taxon>
        <taxon>Apiospora</taxon>
    </lineage>
</organism>
<keyword evidence="1" id="KW-1133">Transmembrane helix</keyword>
<dbReference type="AlphaFoldDB" id="A0AAW0QRS8"/>
<sequence>MGKNASFHAIALDCIDRASRVESFLLGRIPGLKAETTFRAFPPAALLSSDPKRNARTNPLYFMLVLLPTNMLSLAWIFNLAPYIGSAPKDFIPPPVDNTPSLILRFTLWLMCNWLSLASANSVGLQYVRIGEESDCPDKSLRTEGRLRGWLLLKICFGFNSLRHL</sequence>
<dbReference type="EMBL" id="JAQQWP010000009">
    <property type="protein sequence ID" value="KAK8100168.1"/>
    <property type="molecule type" value="Genomic_DNA"/>
</dbReference>
<keyword evidence="3" id="KW-1185">Reference proteome</keyword>
<protein>
    <submittedName>
        <fullName evidence="2">Uncharacterized protein</fullName>
    </submittedName>
</protein>
<keyword evidence="1" id="KW-0812">Transmembrane</keyword>
<reference evidence="2 3" key="1">
    <citation type="submission" date="2023-01" db="EMBL/GenBank/DDBJ databases">
        <title>Analysis of 21 Apiospora genomes using comparative genomics revels a genus with tremendous synthesis potential of carbohydrate active enzymes and secondary metabolites.</title>
        <authorList>
            <person name="Sorensen T."/>
        </authorList>
    </citation>
    <scope>NUCLEOTIDE SEQUENCE [LARGE SCALE GENOMIC DNA]</scope>
    <source>
        <strain evidence="2 3">CBS 117206</strain>
    </source>
</reference>
<evidence type="ECO:0000256" key="1">
    <source>
        <dbReference type="SAM" id="Phobius"/>
    </source>
</evidence>
<accession>A0AAW0QRS8</accession>
<evidence type="ECO:0000313" key="2">
    <source>
        <dbReference type="EMBL" id="KAK8100168.1"/>
    </source>
</evidence>
<dbReference type="Proteomes" id="UP001392437">
    <property type="component" value="Unassembled WGS sequence"/>
</dbReference>
<feature type="transmembrane region" description="Helical" evidence="1">
    <location>
        <begin position="60"/>
        <end position="82"/>
    </location>
</feature>
<evidence type="ECO:0000313" key="3">
    <source>
        <dbReference type="Proteomes" id="UP001392437"/>
    </source>
</evidence>
<gene>
    <name evidence="2" type="ORF">PG999_010542</name>
</gene>
<proteinExistence type="predicted"/>
<feature type="transmembrane region" description="Helical" evidence="1">
    <location>
        <begin position="102"/>
        <end position="120"/>
    </location>
</feature>